<gene>
    <name evidence="2" type="ORF">V1H85_17145</name>
</gene>
<accession>A0ABU7IMJ4</accession>
<dbReference type="InterPro" id="IPR050491">
    <property type="entry name" value="AmpC-like"/>
</dbReference>
<keyword evidence="2" id="KW-0378">Hydrolase</keyword>
<dbReference type="Gene3D" id="3.40.710.10">
    <property type="entry name" value="DD-peptidase/beta-lactamase superfamily"/>
    <property type="match status" value="1"/>
</dbReference>
<dbReference type="InterPro" id="IPR012338">
    <property type="entry name" value="Beta-lactam/transpept-like"/>
</dbReference>
<feature type="domain" description="Beta-lactamase-related" evidence="1">
    <location>
        <begin position="49"/>
        <end position="367"/>
    </location>
</feature>
<proteinExistence type="predicted"/>
<comment type="caution">
    <text evidence="2">The sequence shown here is derived from an EMBL/GenBank/DDBJ whole genome shotgun (WGS) entry which is preliminary data.</text>
</comment>
<dbReference type="Proteomes" id="UP001343698">
    <property type="component" value="Unassembled WGS sequence"/>
</dbReference>
<dbReference type="SUPFAM" id="SSF56601">
    <property type="entry name" value="beta-lactamase/transpeptidase-like"/>
    <property type="match status" value="1"/>
</dbReference>
<dbReference type="Pfam" id="PF00144">
    <property type="entry name" value="Beta-lactamase"/>
    <property type="match status" value="1"/>
</dbReference>
<dbReference type="RefSeq" id="WP_272637380.1">
    <property type="nucleotide sequence ID" value="NZ_JAZDDF010000014.1"/>
</dbReference>
<organism evidence="2 3">
    <name type="scientific">Maribacter flavus</name>
    <dbReference type="NCBI Taxonomy" id="1658664"/>
    <lineage>
        <taxon>Bacteria</taxon>
        <taxon>Pseudomonadati</taxon>
        <taxon>Bacteroidota</taxon>
        <taxon>Flavobacteriia</taxon>
        <taxon>Flavobacteriales</taxon>
        <taxon>Flavobacteriaceae</taxon>
        <taxon>Maribacter</taxon>
    </lineage>
</organism>
<dbReference type="EMBL" id="JAZDDF010000014">
    <property type="protein sequence ID" value="MEE1974187.1"/>
    <property type="molecule type" value="Genomic_DNA"/>
</dbReference>
<dbReference type="GO" id="GO:0016787">
    <property type="term" value="F:hydrolase activity"/>
    <property type="evidence" value="ECO:0007669"/>
    <property type="project" value="UniProtKB-KW"/>
</dbReference>
<dbReference type="InterPro" id="IPR001466">
    <property type="entry name" value="Beta-lactam-related"/>
</dbReference>
<dbReference type="EC" id="3.1.1.103" evidence="2"/>
<evidence type="ECO:0000259" key="1">
    <source>
        <dbReference type="Pfam" id="PF00144"/>
    </source>
</evidence>
<sequence>MKNLLILFLITACISCKNSTDNKAETSPIGLEKLQAKIDSLFNSEIGENEPGAAIAISYGQELIFGKGYGLRDLEKKEPITLNTNMRMASVSKQFTALCILSLIDKDLLSLNDTISKFWDFPVFKDITVEHLLNHTSGLADYEEPYFLERWDKSKIVENKDILKWLETNPKPLFEPGNGWEYSNTAYLVLALLVEKVSGQEFSSFAKENIFNKAGMENTNFYNLAKPIEIKERAYCYEKDSLGNWGKVDGFFMNGILGDGAVYTSVNDYLEYDKTLRNEELLSKKAHELIFKPSSNIDGEWPNTGHEMIDLYPFFKNKEIGYGMAWIVTDDMATHRGSWYGTRTMVVRRLDEPLTIILFLNSNSDKRENLMIETYELVNDYLKTTANNGYK</sequence>
<evidence type="ECO:0000313" key="2">
    <source>
        <dbReference type="EMBL" id="MEE1974187.1"/>
    </source>
</evidence>
<keyword evidence="3" id="KW-1185">Reference proteome</keyword>
<dbReference type="PANTHER" id="PTHR46825">
    <property type="entry name" value="D-ALANYL-D-ALANINE-CARBOXYPEPTIDASE/ENDOPEPTIDASE AMPH"/>
    <property type="match status" value="1"/>
</dbReference>
<reference evidence="2 3" key="1">
    <citation type="submission" date="2024-01" db="EMBL/GenBank/DDBJ databases">
        <title>Maribacter spp. originated from different algae showed divergent polysaccharides utilization ability.</title>
        <authorList>
            <person name="Wang H."/>
            <person name="Wu Y."/>
        </authorList>
    </citation>
    <scope>NUCLEOTIDE SEQUENCE [LARGE SCALE GENOMIC DNA]</scope>
    <source>
        <strain evidence="2 3">KPT27_14</strain>
    </source>
</reference>
<protein>
    <submittedName>
        <fullName evidence="2">Serine hydrolase domain-containing protein</fullName>
        <ecNumber evidence="2">3.1.1.103</ecNumber>
    </submittedName>
</protein>
<name>A0ABU7IMJ4_9FLAO</name>
<evidence type="ECO:0000313" key="3">
    <source>
        <dbReference type="Proteomes" id="UP001343698"/>
    </source>
</evidence>
<dbReference type="PANTHER" id="PTHR46825:SF9">
    <property type="entry name" value="BETA-LACTAMASE-RELATED DOMAIN-CONTAINING PROTEIN"/>
    <property type="match status" value="1"/>
</dbReference>